<keyword evidence="3 6" id="KW-0949">S-adenosyl-L-methionine</keyword>
<reference evidence="9 10" key="1">
    <citation type="submission" date="2020-07" db="EMBL/GenBank/DDBJ databases">
        <authorList>
            <person name="Feng X."/>
        </authorList>
    </citation>
    <scope>NUCLEOTIDE SEQUENCE [LARGE SCALE GENOMIC DNA]</scope>
    <source>
        <strain evidence="9 10">JCM31066</strain>
    </source>
</reference>
<dbReference type="AlphaFoldDB" id="A0A842HC42"/>
<keyword evidence="4" id="KW-0680">Restriction system</keyword>
<dbReference type="RefSeq" id="WP_185674748.1">
    <property type="nucleotide sequence ID" value="NZ_JACHVB010000014.1"/>
</dbReference>
<protein>
    <recommendedName>
        <fullName evidence="8">Cytosine-specific methyltransferase</fullName>
        <ecNumber evidence="8">2.1.1.37</ecNumber>
    </recommendedName>
</protein>
<dbReference type="Gene3D" id="3.40.50.150">
    <property type="entry name" value="Vaccinia Virus protein VP39"/>
    <property type="match status" value="1"/>
</dbReference>
<evidence type="ECO:0000256" key="1">
    <source>
        <dbReference type="ARBA" id="ARBA00022603"/>
    </source>
</evidence>
<dbReference type="PROSITE" id="PS51679">
    <property type="entry name" value="SAM_MT_C5"/>
    <property type="match status" value="1"/>
</dbReference>
<dbReference type="GO" id="GO:0003677">
    <property type="term" value="F:DNA binding"/>
    <property type="evidence" value="ECO:0007669"/>
    <property type="project" value="TreeGrafter"/>
</dbReference>
<dbReference type="PROSITE" id="PS00094">
    <property type="entry name" value="C5_MTASE_1"/>
    <property type="match status" value="1"/>
</dbReference>
<dbReference type="GO" id="GO:0044027">
    <property type="term" value="P:negative regulation of gene expression via chromosomal CpG island methylation"/>
    <property type="evidence" value="ECO:0007669"/>
    <property type="project" value="TreeGrafter"/>
</dbReference>
<dbReference type="NCBIfam" id="TIGR00675">
    <property type="entry name" value="dcm"/>
    <property type="match status" value="1"/>
</dbReference>
<keyword evidence="10" id="KW-1185">Reference proteome</keyword>
<evidence type="ECO:0000256" key="2">
    <source>
        <dbReference type="ARBA" id="ARBA00022679"/>
    </source>
</evidence>
<name>A0A842HC42_9BACT</name>
<dbReference type="Proteomes" id="UP000546464">
    <property type="component" value="Unassembled WGS sequence"/>
</dbReference>
<evidence type="ECO:0000256" key="5">
    <source>
        <dbReference type="ARBA" id="ARBA00047422"/>
    </source>
</evidence>
<evidence type="ECO:0000313" key="9">
    <source>
        <dbReference type="EMBL" id="MBC2593749.1"/>
    </source>
</evidence>
<evidence type="ECO:0000256" key="7">
    <source>
        <dbReference type="RuleBase" id="RU000416"/>
    </source>
</evidence>
<dbReference type="SUPFAM" id="SSF53335">
    <property type="entry name" value="S-adenosyl-L-methionine-dependent methyltransferases"/>
    <property type="match status" value="1"/>
</dbReference>
<dbReference type="Gene3D" id="3.90.120.10">
    <property type="entry name" value="DNA Methylase, subunit A, domain 2"/>
    <property type="match status" value="1"/>
</dbReference>
<accession>A0A842HC42</accession>
<organism evidence="9 10">
    <name type="scientific">Ruficoccus amylovorans</name>
    <dbReference type="NCBI Taxonomy" id="1804625"/>
    <lineage>
        <taxon>Bacteria</taxon>
        <taxon>Pseudomonadati</taxon>
        <taxon>Verrucomicrobiota</taxon>
        <taxon>Opitutia</taxon>
        <taxon>Puniceicoccales</taxon>
        <taxon>Cerasicoccaceae</taxon>
        <taxon>Ruficoccus</taxon>
    </lineage>
</organism>
<evidence type="ECO:0000256" key="6">
    <source>
        <dbReference type="PROSITE-ProRule" id="PRU01016"/>
    </source>
</evidence>
<sequence>MSGVLSNPTVVDLFSGAGVFSLAFQDAGAQLVRAYELDEAAANTYRRNLGDHIVVGDVKAAHPEGRCDILIAGPPCQGFSTSGKRSADDPRNQLSRIVPIWAEKLQPQVIVIENVAPYLKSAVWEENRNTFERMGYHVEAFLVNALDFGVPQNRARSITICSKNDIPNLARPRRFKRKTVRDAFDGLGAREKPEMQHVWFQPTPLALERLSHVPPGGDIRNIAEKAPELVPKSWWKVRSKIIDIWGRLSWEGPSKTVKASFPHLSKGRYAHPEYDRLISIREAARLQSVPDGFHFTGTIYQCARQIGNCVPYKMGKAIATDVINSLN</sequence>
<comment type="similarity">
    <text evidence="6 7">Belongs to the class I-like SAM-binding methyltransferase superfamily. C5-methyltransferase family.</text>
</comment>
<dbReference type="InterPro" id="IPR018117">
    <property type="entry name" value="C5_DNA_meth_AS"/>
</dbReference>
<proteinExistence type="inferred from homology"/>
<dbReference type="PANTHER" id="PTHR10629">
    <property type="entry name" value="CYTOSINE-SPECIFIC METHYLTRANSFERASE"/>
    <property type="match status" value="1"/>
</dbReference>
<comment type="catalytic activity">
    <reaction evidence="5 8">
        <text>a 2'-deoxycytidine in DNA + S-adenosyl-L-methionine = a 5-methyl-2'-deoxycytidine in DNA + S-adenosyl-L-homocysteine + H(+)</text>
        <dbReference type="Rhea" id="RHEA:13681"/>
        <dbReference type="Rhea" id="RHEA-COMP:11369"/>
        <dbReference type="Rhea" id="RHEA-COMP:11370"/>
        <dbReference type="ChEBI" id="CHEBI:15378"/>
        <dbReference type="ChEBI" id="CHEBI:57856"/>
        <dbReference type="ChEBI" id="CHEBI:59789"/>
        <dbReference type="ChEBI" id="CHEBI:85452"/>
        <dbReference type="ChEBI" id="CHEBI:85454"/>
        <dbReference type="EC" id="2.1.1.37"/>
    </reaction>
</comment>
<dbReference type="InterPro" id="IPR029063">
    <property type="entry name" value="SAM-dependent_MTases_sf"/>
</dbReference>
<dbReference type="Pfam" id="PF00145">
    <property type="entry name" value="DNA_methylase"/>
    <property type="match status" value="1"/>
</dbReference>
<dbReference type="InterPro" id="IPR050390">
    <property type="entry name" value="C5-Methyltransferase"/>
</dbReference>
<evidence type="ECO:0000256" key="4">
    <source>
        <dbReference type="ARBA" id="ARBA00022747"/>
    </source>
</evidence>
<gene>
    <name evidence="9" type="ORF">H5P28_05690</name>
</gene>
<keyword evidence="1 6" id="KW-0489">Methyltransferase</keyword>
<evidence type="ECO:0000256" key="3">
    <source>
        <dbReference type="ARBA" id="ARBA00022691"/>
    </source>
</evidence>
<dbReference type="GO" id="GO:0003886">
    <property type="term" value="F:DNA (cytosine-5-)-methyltransferase activity"/>
    <property type="evidence" value="ECO:0007669"/>
    <property type="project" value="UniProtKB-EC"/>
</dbReference>
<dbReference type="EC" id="2.1.1.37" evidence="8"/>
<dbReference type="InterPro" id="IPR001525">
    <property type="entry name" value="C5_MeTfrase"/>
</dbReference>
<evidence type="ECO:0000313" key="10">
    <source>
        <dbReference type="Proteomes" id="UP000546464"/>
    </source>
</evidence>
<dbReference type="PANTHER" id="PTHR10629:SF52">
    <property type="entry name" value="DNA (CYTOSINE-5)-METHYLTRANSFERASE 1"/>
    <property type="match status" value="1"/>
</dbReference>
<feature type="active site" evidence="6">
    <location>
        <position position="76"/>
    </location>
</feature>
<dbReference type="EMBL" id="JACHVB010000014">
    <property type="protein sequence ID" value="MBC2593749.1"/>
    <property type="molecule type" value="Genomic_DNA"/>
</dbReference>
<evidence type="ECO:0000256" key="8">
    <source>
        <dbReference type="RuleBase" id="RU000417"/>
    </source>
</evidence>
<dbReference type="GO" id="GO:0009307">
    <property type="term" value="P:DNA restriction-modification system"/>
    <property type="evidence" value="ECO:0007669"/>
    <property type="project" value="UniProtKB-KW"/>
</dbReference>
<dbReference type="GO" id="GO:0032259">
    <property type="term" value="P:methylation"/>
    <property type="evidence" value="ECO:0007669"/>
    <property type="project" value="UniProtKB-KW"/>
</dbReference>
<dbReference type="PRINTS" id="PR00105">
    <property type="entry name" value="C5METTRFRASE"/>
</dbReference>
<keyword evidence="2 6" id="KW-0808">Transferase</keyword>
<comment type="caution">
    <text evidence="9">The sequence shown here is derived from an EMBL/GenBank/DDBJ whole genome shotgun (WGS) entry which is preliminary data.</text>
</comment>